<accession>A0A0C5VRE3</accession>
<name>A0A0C5VRE3_9GAMM</name>
<keyword evidence="1" id="KW-0472">Membrane</keyword>
<gene>
    <name evidence="2" type="ORF">YC6258_05177</name>
</gene>
<feature type="transmembrane region" description="Helical" evidence="1">
    <location>
        <begin position="87"/>
        <end position="115"/>
    </location>
</feature>
<dbReference type="Pfam" id="PF06182">
    <property type="entry name" value="ABC2_membrane_6"/>
    <property type="match status" value="1"/>
</dbReference>
<keyword evidence="3" id="KW-1185">Reference proteome</keyword>
<reference evidence="2 3" key="1">
    <citation type="submission" date="2014-01" db="EMBL/GenBank/DDBJ databases">
        <title>Full genme sequencing of cellulolytic bacterium Gynuella sunshinyii YC6258T gen. nov., sp. nov.</title>
        <authorList>
            <person name="Khan H."/>
            <person name="Chung E.J."/>
            <person name="Chung Y.R."/>
        </authorList>
    </citation>
    <scope>NUCLEOTIDE SEQUENCE [LARGE SCALE GENOMIC DNA]</scope>
    <source>
        <strain evidence="2 3">YC6258</strain>
    </source>
</reference>
<dbReference type="OrthoDB" id="8582979at2"/>
<sequence>MHSLLYIFLRLKELLTYKVNIIVYMLYGLLPLISAVVVRSESISTYYLLVFFISQIVNGWTANQLAGDVSSGQVSHILIIPRNFRYTYFLSRIAMLIFVIPTLLVVLVLVIYMGFEYEHLSIVSGLASVFLSVLIQFNISIILGLISAWTTQSMGVISFWFALLLPLSGTMFPLDYLPSWSLNILLFTPFPYYVYVPAKVFVLSDLPSTLVAAQGGVLIATYAISKYLEFAFQRKYMAYGS</sequence>
<feature type="transmembrane region" description="Helical" evidence="1">
    <location>
        <begin position="192"/>
        <end position="225"/>
    </location>
</feature>
<organism evidence="2 3">
    <name type="scientific">Gynuella sunshinyii YC6258</name>
    <dbReference type="NCBI Taxonomy" id="1445510"/>
    <lineage>
        <taxon>Bacteria</taxon>
        <taxon>Pseudomonadati</taxon>
        <taxon>Pseudomonadota</taxon>
        <taxon>Gammaproteobacteria</taxon>
        <taxon>Oceanospirillales</taxon>
        <taxon>Saccharospirillaceae</taxon>
        <taxon>Gynuella</taxon>
    </lineage>
</organism>
<dbReference type="InterPro" id="IPR010390">
    <property type="entry name" value="ABC-2_transporter-like"/>
</dbReference>
<keyword evidence="1" id="KW-1133">Transmembrane helix</keyword>
<feature type="transmembrane region" description="Helical" evidence="1">
    <location>
        <begin position="121"/>
        <end position="146"/>
    </location>
</feature>
<dbReference type="KEGG" id="gsn:YC6258_05177"/>
<dbReference type="HOGENOM" id="CLU_1150588_0_0_6"/>
<feature type="transmembrane region" description="Helical" evidence="1">
    <location>
        <begin position="153"/>
        <end position="172"/>
    </location>
</feature>
<dbReference type="Proteomes" id="UP000032266">
    <property type="component" value="Chromosome"/>
</dbReference>
<proteinExistence type="predicted"/>
<dbReference type="PANTHER" id="PTHR36832">
    <property type="entry name" value="SLR1174 PROTEIN-RELATED"/>
    <property type="match status" value="1"/>
</dbReference>
<dbReference type="STRING" id="1445510.YC6258_05177"/>
<dbReference type="RefSeq" id="WP_044619008.1">
    <property type="nucleotide sequence ID" value="NZ_CP007142.1"/>
</dbReference>
<evidence type="ECO:0000313" key="3">
    <source>
        <dbReference type="Proteomes" id="UP000032266"/>
    </source>
</evidence>
<evidence type="ECO:0000313" key="2">
    <source>
        <dbReference type="EMBL" id="AJQ97207.1"/>
    </source>
</evidence>
<evidence type="ECO:0000256" key="1">
    <source>
        <dbReference type="SAM" id="Phobius"/>
    </source>
</evidence>
<keyword evidence="1" id="KW-0812">Transmembrane</keyword>
<dbReference type="EMBL" id="CP007142">
    <property type="protein sequence ID" value="AJQ97207.1"/>
    <property type="molecule type" value="Genomic_DNA"/>
</dbReference>
<protein>
    <submittedName>
        <fullName evidence="2">ABC-type uncharacterized transport system, permease component</fullName>
    </submittedName>
</protein>
<feature type="transmembrane region" description="Helical" evidence="1">
    <location>
        <begin position="21"/>
        <end position="40"/>
    </location>
</feature>
<dbReference type="AlphaFoldDB" id="A0A0C5VRE3"/>
<dbReference type="PANTHER" id="PTHR36832:SF1">
    <property type="entry name" value="SLR1174 PROTEIN"/>
    <property type="match status" value="1"/>
</dbReference>